<comment type="similarity">
    <text evidence="9">In the C-terminal section; belongs to the helicase family. RecG subfamily.</text>
</comment>
<dbReference type="Pfam" id="PF03461">
    <property type="entry name" value="TRCF"/>
    <property type="match status" value="1"/>
</dbReference>
<dbReference type="EC" id="3.6.4.-" evidence="9"/>
<dbReference type="SMART" id="SM01058">
    <property type="entry name" value="CarD_TRCF"/>
    <property type="match status" value="1"/>
</dbReference>
<dbReference type="PANTHER" id="PTHR47964">
    <property type="entry name" value="ATP-DEPENDENT DNA HELICASE HOMOLOG RECG, CHLOROPLASTIC"/>
    <property type="match status" value="1"/>
</dbReference>
<reference evidence="12" key="1">
    <citation type="submission" date="2017-02" db="EMBL/GenBank/DDBJ databases">
        <title>Delving into the versatile metabolic prowess of the omnipresent phylum Bacteroidetes.</title>
        <authorList>
            <person name="Nobu M.K."/>
            <person name="Mei R."/>
            <person name="Narihiro T."/>
            <person name="Kuroda K."/>
            <person name="Liu W.-T."/>
        </authorList>
    </citation>
    <scope>NUCLEOTIDE SEQUENCE</scope>
    <source>
        <strain evidence="12">ADurb.Bin131</strain>
    </source>
</reference>
<keyword evidence="6 9" id="KW-0067">ATP-binding</keyword>
<dbReference type="GO" id="GO:0006355">
    <property type="term" value="P:regulation of DNA-templated transcription"/>
    <property type="evidence" value="ECO:0007669"/>
    <property type="project" value="UniProtKB-UniRule"/>
</dbReference>
<dbReference type="Gene3D" id="3.40.50.11180">
    <property type="match status" value="1"/>
</dbReference>
<dbReference type="InterPro" id="IPR037235">
    <property type="entry name" value="TRCF-like_C_D7"/>
</dbReference>
<keyword evidence="4 9" id="KW-0378">Hydrolase</keyword>
<keyword evidence="1 9" id="KW-0963">Cytoplasm</keyword>
<evidence type="ECO:0000256" key="9">
    <source>
        <dbReference type="HAMAP-Rule" id="MF_00969"/>
    </source>
</evidence>
<evidence type="ECO:0000259" key="11">
    <source>
        <dbReference type="PROSITE" id="PS51194"/>
    </source>
</evidence>
<dbReference type="GO" id="GO:0003678">
    <property type="term" value="F:DNA helicase activity"/>
    <property type="evidence" value="ECO:0007669"/>
    <property type="project" value="TreeGrafter"/>
</dbReference>
<dbReference type="SUPFAM" id="SSF141259">
    <property type="entry name" value="CarD-like"/>
    <property type="match status" value="1"/>
</dbReference>
<keyword evidence="2 9" id="KW-0547">Nucleotide-binding</keyword>
<dbReference type="InterPro" id="IPR047112">
    <property type="entry name" value="RecG/Mfd"/>
</dbReference>
<proteinExistence type="inferred from homology"/>
<evidence type="ECO:0000256" key="8">
    <source>
        <dbReference type="ARBA" id="ARBA00023204"/>
    </source>
</evidence>
<protein>
    <recommendedName>
        <fullName evidence="9">Transcription-repair-coupling factor</fullName>
        <shortName evidence="9">TRCF</shortName>
        <ecNumber evidence="9">3.6.4.-</ecNumber>
    </recommendedName>
</protein>
<evidence type="ECO:0000256" key="2">
    <source>
        <dbReference type="ARBA" id="ARBA00022741"/>
    </source>
</evidence>
<gene>
    <name evidence="9 12" type="primary">mfd</name>
    <name evidence="12" type="ORF">BWX89_00585</name>
</gene>
<evidence type="ECO:0000313" key="12">
    <source>
        <dbReference type="EMBL" id="OQB74298.1"/>
    </source>
</evidence>
<dbReference type="PANTHER" id="PTHR47964:SF1">
    <property type="entry name" value="ATP-DEPENDENT DNA HELICASE HOMOLOG RECG, CHLOROPLASTIC"/>
    <property type="match status" value="1"/>
</dbReference>
<dbReference type="InterPro" id="IPR004576">
    <property type="entry name" value="Mfd"/>
</dbReference>
<dbReference type="Gene3D" id="3.90.1150.50">
    <property type="entry name" value="Transcription-repair-coupling factor, D7 domain"/>
    <property type="match status" value="1"/>
</dbReference>
<evidence type="ECO:0000259" key="10">
    <source>
        <dbReference type="PROSITE" id="PS51192"/>
    </source>
</evidence>
<dbReference type="NCBIfam" id="TIGR00580">
    <property type="entry name" value="mfd"/>
    <property type="match status" value="1"/>
</dbReference>
<dbReference type="PROSITE" id="PS51192">
    <property type="entry name" value="HELICASE_ATP_BIND_1"/>
    <property type="match status" value="1"/>
</dbReference>
<dbReference type="GO" id="GO:0005737">
    <property type="term" value="C:cytoplasm"/>
    <property type="evidence" value="ECO:0007669"/>
    <property type="project" value="UniProtKB-SubCell"/>
</dbReference>
<evidence type="ECO:0000256" key="6">
    <source>
        <dbReference type="ARBA" id="ARBA00022840"/>
    </source>
</evidence>
<dbReference type="HAMAP" id="MF_00969">
    <property type="entry name" value="TRCF"/>
    <property type="match status" value="1"/>
</dbReference>
<dbReference type="CDD" id="cd17991">
    <property type="entry name" value="DEXHc_TRCF"/>
    <property type="match status" value="1"/>
</dbReference>
<comment type="similarity">
    <text evidence="9">In the N-terminal section; belongs to the UvrB family.</text>
</comment>
<dbReference type="InterPro" id="IPR005118">
    <property type="entry name" value="TRCF_C"/>
</dbReference>
<dbReference type="EMBL" id="MWDQ01000045">
    <property type="protein sequence ID" value="OQB74298.1"/>
    <property type="molecule type" value="Genomic_DNA"/>
</dbReference>
<dbReference type="SUPFAM" id="SSF143517">
    <property type="entry name" value="TRCF domain-like"/>
    <property type="match status" value="1"/>
</dbReference>
<dbReference type="Gene3D" id="3.40.50.300">
    <property type="entry name" value="P-loop containing nucleotide triphosphate hydrolases"/>
    <property type="match status" value="2"/>
</dbReference>
<keyword evidence="3 9" id="KW-0227">DNA damage</keyword>
<evidence type="ECO:0000256" key="1">
    <source>
        <dbReference type="ARBA" id="ARBA00022490"/>
    </source>
</evidence>
<comment type="subcellular location">
    <subcellularLocation>
        <location evidence="9">Cytoplasm</location>
    </subcellularLocation>
</comment>
<dbReference type="GO" id="GO:0003684">
    <property type="term" value="F:damaged DNA binding"/>
    <property type="evidence" value="ECO:0007669"/>
    <property type="project" value="InterPro"/>
</dbReference>
<evidence type="ECO:0000256" key="4">
    <source>
        <dbReference type="ARBA" id="ARBA00022801"/>
    </source>
</evidence>
<dbReference type="Pfam" id="PF17757">
    <property type="entry name" value="UvrB_inter"/>
    <property type="match status" value="1"/>
</dbReference>
<dbReference type="Gene3D" id="3.30.2060.10">
    <property type="entry name" value="Penicillin-binding protein 1b domain"/>
    <property type="match status" value="1"/>
</dbReference>
<organism evidence="12">
    <name type="scientific">candidate division TA06 bacterium ADurb.Bin131</name>
    <dbReference type="NCBI Taxonomy" id="1852827"/>
    <lineage>
        <taxon>Bacteria</taxon>
        <taxon>Bacteria division TA06</taxon>
    </lineage>
</organism>
<keyword evidence="8 9" id="KW-0234">DNA repair</keyword>
<dbReference type="AlphaFoldDB" id="A0A1V6CBM2"/>
<evidence type="ECO:0000256" key="7">
    <source>
        <dbReference type="ARBA" id="ARBA00023125"/>
    </source>
</evidence>
<dbReference type="InterPro" id="IPR014001">
    <property type="entry name" value="Helicase_ATP-bd"/>
</dbReference>
<comment type="function">
    <text evidence="9">Couples transcription and DNA repair by recognizing RNA polymerase (RNAP) stalled at DNA lesions. Mediates ATP-dependent release of RNAP and its truncated transcript from the DNA, and recruitment of nucleotide excision repair machinery to the damaged site.</text>
</comment>
<dbReference type="Proteomes" id="UP000485562">
    <property type="component" value="Unassembled WGS sequence"/>
</dbReference>
<dbReference type="GO" id="GO:0005524">
    <property type="term" value="F:ATP binding"/>
    <property type="evidence" value="ECO:0007669"/>
    <property type="project" value="UniProtKB-UniRule"/>
</dbReference>
<feature type="domain" description="Helicase ATP-binding" evidence="10">
    <location>
        <begin position="544"/>
        <end position="705"/>
    </location>
</feature>
<dbReference type="Pfam" id="PF02559">
    <property type="entry name" value="CarD_TRCF_RID"/>
    <property type="match status" value="1"/>
</dbReference>
<dbReference type="GO" id="GO:0000716">
    <property type="term" value="P:transcription-coupled nucleotide-excision repair, DNA damage recognition"/>
    <property type="evidence" value="ECO:0007669"/>
    <property type="project" value="UniProtKB-UniRule"/>
</dbReference>
<dbReference type="SUPFAM" id="SSF52540">
    <property type="entry name" value="P-loop containing nucleoside triphosphate hydrolases"/>
    <property type="match status" value="3"/>
</dbReference>
<dbReference type="Pfam" id="PF00270">
    <property type="entry name" value="DEAD"/>
    <property type="match status" value="1"/>
</dbReference>
<keyword evidence="5" id="KW-0347">Helicase</keyword>
<evidence type="ECO:0000256" key="5">
    <source>
        <dbReference type="ARBA" id="ARBA00022806"/>
    </source>
</evidence>
<dbReference type="Pfam" id="PF00271">
    <property type="entry name" value="Helicase_C"/>
    <property type="match status" value="1"/>
</dbReference>
<dbReference type="InterPro" id="IPR027417">
    <property type="entry name" value="P-loop_NTPase"/>
</dbReference>
<dbReference type="Gene3D" id="2.40.10.170">
    <property type="match status" value="1"/>
</dbReference>
<comment type="caution">
    <text evidence="12">The sequence shown here is derived from an EMBL/GenBank/DDBJ whole genome shotgun (WGS) entry which is preliminary data.</text>
</comment>
<sequence>MLLQEQIELLKNFTGWTESAKKIKDNSPVYLCGGNPGFFSFLISSYYLAKTGKLFLVICNDPVNSENFYANIKTFLPDSVTILPEKDIHLPMNHPIKSSDVERVKNLVDILKQEKGILVTSIQALSIYLPDKNDFISHIIDLKPQIFFKRDNLIARLIMYGYEEVDVVENPGEFARRGGIIDFFPYDNGPFRIEFTGEKIISIRSFDVQNQKSTGKIDRCTLYSLNEIFISSKMDSTIFDYLNNDVRIFTYEKNLFEETHSQLSRTSHREVKNTIINWEILKNYTEKAVSLETDVSSSGTIKETFVFPVDVPNRFGFNGDTLFWNKIENENVFIVEENKTHRDNLKKILSDHKIKIEDSQFLDGYLSHSFSFPVINLTMLNTPTLFNVKPGRALHRFMEHMPVGQRENLHKGEYVVHYQHGIARFDGFEKIGPEKEEFIRLEFAEGEKLYLPLSDIDFIHRYIGSIENPQLSRLGSKTWIRIRDSIKTEIHSIAEHLYNLYIERKHARGFVYPEDDELQRMLEESFPFEETPDQIRSIEEVKKDLQSPRIMDRLLCGDSGYGKTEIAVRAAFKVVSGGKQVAILCPTTVLAQQHLRTFRERTKMFPVSVEMLSRLQPEKEQKKILQKIAHGQVDIIIGTHRILQKDVIFKDLGLLIVDEEQRFGVLHKEKLKTNFRNVEVLTLTATPIPRTLYFSLSGLRDISLLESPPTGRLSVSTYIGRYNETIVKMAIVNELKRQGQVFYLHNRIYDIEKIKNRLQQMFPQTSIAVAHGRMKEDQILSVMNDFADGKIQILVATTIVENGLDVPNANTLIVDNAHLFGLADLYQLRGRVGRYKVKAYSYFLIPAHMPVSITVKERLKALDELVKPGSGMKVAIRDLQIRGAGDILGKKQSGYINQVGFQLYCRFWKEITSKYTGEKVQELTTKPSMRGFLDPEWVPSPSLRFEIYKRISEIHTKNDAEIIVEEMKDRFGNIPDRVKKLIFDQIENK</sequence>
<dbReference type="GO" id="GO:0016787">
    <property type="term" value="F:hydrolase activity"/>
    <property type="evidence" value="ECO:0007669"/>
    <property type="project" value="UniProtKB-KW"/>
</dbReference>
<accession>A0A1V6CBM2</accession>
<keyword evidence="7 9" id="KW-0238">DNA-binding</keyword>
<feature type="domain" description="Helicase C-terminal" evidence="11">
    <location>
        <begin position="726"/>
        <end position="880"/>
    </location>
</feature>
<dbReference type="InterPro" id="IPR003711">
    <property type="entry name" value="CarD-like/TRCF_RID"/>
</dbReference>
<dbReference type="InterPro" id="IPR001650">
    <property type="entry name" value="Helicase_C-like"/>
</dbReference>
<dbReference type="SMART" id="SM00487">
    <property type="entry name" value="DEXDc"/>
    <property type="match status" value="1"/>
</dbReference>
<dbReference type="InterPro" id="IPR036101">
    <property type="entry name" value="CarD-like/TRCF_RID_sf"/>
</dbReference>
<dbReference type="InterPro" id="IPR041471">
    <property type="entry name" value="UvrB_inter"/>
</dbReference>
<name>A0A1V6CBM2_UNCT6</name>
<evidence type="ECO:0000256" key="3">
    <source>
        <dbReference type="ARBA" id="ARBA00022763"/>
    </source>
</evidence>
<dbReference type="PROSITE" id="PS51194">
    <property type="entry name" value="HELICASE_CTER"/>
    <property type="match status" value="1"/>
</dbReference>
<dbReference type="SMART" id="SM00982">
    <property type="entry name" value="TRCF"/>
    <property type="match status" value="1"/>
</dbReference>
<dbReference type="SMART" id="SM00490">
    <property type="entry name" value="HELICc"/>
    <property type="match status" value="1"/>
</dbReference>
<dbReference type="InterPro" id="IPR011545">
    <property type="entry name" value="DEAD/DEAH_box_helicase_dom"/>
</dbReference>